<accession>A0AAU6W3R6</accession>
<sequence length="65" mass="7564">MSASKPHIRRYRYTDGDNEGMIVSINRQMRGVKIESHPSNPKMSGLVYDLPDFLKHYDLDNLELL</sequence>
<evidence type="ECO:0000313" key="1">
    <source>
        <dbReference type="EMBL" id="XAI71212.1"/>
    </source>
</evidence>
<name>A0AAU6W3R6_9VIRU</name>
<reference evidence="1" key="1">
    <citation type="journal article" date="2024" name="J. Gen. Virol.">
        <title>Novel phages of Pseudomonas syringae unveil numerous potential auxiliary metabolic genes.</title>
        <authorList>
            <person name="Feltin C."/>
            <person name="Garneau J.R."/>
            <person name="Morris C.E."/>
            <person name="Berard A."/>
            <person name="Torres-Barcelo C."/>
        </authorList>
    </citation>
    <scope>NUCLEOTIDE SEQUENCE</scope>
</reference>
<organism evidence="1">
    <name type="scientific">Pseudomonas phage Cygsa01</name>
    <dbReference type="NCBI Taxonomy" id="3138529"/>
    <lineage>
        <taxon>Viruses</taxon>
    </lineage>
</organism>
<dbReference type="EMBL" id="PP179332">
    <property type="protein sequence ID" value="XAI71212.1"/>
    <property type="molecule type" value="Genomic_DNA"/>
</dbReference>
<proteinExistence type="predicted"/>
<gene>
    <name evidence="1" type="ORF">Cygsa01_00166</name>
</gene>
<protein>
    <submittedName>
        <fullName evidence="1">Uncharacterized protein</fullName>
    </submittedName>
</protein>